<evidence type="ECO:0000313" key="3">
    <source>
        <dbReference type="Proteomes" id="UP000075806"/>
    </source>
</evidence>
<feature type="domain" description="Zinc finger CGNR" evidence="1">
    <location>
        <begin position="146"/>
        <end position="184"/>
    </location>
</feature>
<dbReference type="STRING" id="519424.AZF04_18975"/>
<sequence>MSENTIFPVISKHLSLNLVNTEIVKRGIRHDLLKGSFGDWIKNMNHSENIVNEQFNFEDVVAGELDTLFHLREFLRDGFETMIERGNLNEQWSSYLEQLIEKAPLSYKLISGSLVPIPVGSSSDAIVSLIAFDALQLYTSGELHTLRRCANPDCVLLFLDTSGRRKWCSMKICGNRMKVSRHNKQK</sequence>
<dbReference type="OrthoDB" id="123307at2"/>
<accession>A0A162DT82</accession>
<dbReference type="Proteomes" id="UP000075806">
    <property type="component" value="Unassembled WGS sequence"/>
</dbReference>
<dbReference type="InterPro" id="IPR021005">
    <property type="entry name" value="Znf_CGNR"/>
</dbReference>
<proteinExistence type="predicted"/>
<dbReference type="Pfam" id="PF11706">
    <property type="entry name" value="zf-CGNR"/>
    <property type="match status" value="1"/>
</dbReference>
<dbReference type="EMBL" id="LTAO01000015">
    <property type="protein sequence ID" value="KYG30771.1"/>
    <property type="molecule type" value="Genomic_DNA"/>
</dbReference>
<keyword evidence="3" id="KW-1185">Reference proteome</keyword>
<protein>
    <recommendedName>
        <fullName evidence="1">Zinc finger CGNR domain-containing protein</fullName>
    </recommendedName>
</protein>
<dbReference type="PANTHER" id="PTHR35525">
    <property type="entry name" value="BLL6575 PROTEIN"/>
    <property type="match status" value="1"/>
</dbReference>
<dbReference type="AlphaFoldDB" id="A0A162DT82"/>
<reference evidence="2" key="1">
    <citation type="submission" date="2016-02" db="EMBL/GenBank/DDBJ databases">
        <title>Genome sequence of Bacillus trypoxylicola KCTC 13244(T).</title>
        <authorList>
            <person name="Jeong H."/>
            <person name="Park S.-H."/>
            <person name="Choi S.-K."/>
        </authorList>
    </citation>
    <scope>NUCLEOTIDE SEQUENCE [LARGE SCALE GENOMIC DNA]</scope>
    <source>
        <strain evidence="2">KCTC 13244</strain>
    </source>
</reference>
<name>A0A162DT82_9BACI</name>
<organism evidence="2 3">
    <name type="scientific">Alkalihalobacillus trypoxylicola</name>
    <dbReference type="NCBI Taxonomy" id="519424"/>
    <lineage>
        <taxon>Bacteria</taxon>
        <taxon>Bacillati</taxon>
        <taxon>Bacillota</taxon>
        <taxon>Bacilli</taxon>
        <taxon>Bacillales</taxon>
        <taxon>Bacillaceae</taxon>
        <taxon>Alkalihalobacillus</taxon>
    </lineage>
</organism>
<evidence type="ECO:0000259" key="1">
    <source>
        <dbReference type="Pfam" id="PF11706"/>
    </source>
</evidence>
<dbReference type="Gene3D" id="1.10.3300.10">
    <property type="entry name" value="Jann2411-like domain"/>
    <property type="match status" value="1"/>
</dbReference>
<dbReference type="PANTHER" id="PTHR35525:SF3">
    <property type="entry name" value="BLL6575 PROTEIN"/>
    <property type="match status" value="1"/>
</dbReference>
<dbReference type="SUPFAM" id="SSF160904">
    <property type="entry name" value="Jann2411-like"/>
    <property type="match status" value="1"/>
</dbReference>
<dbReference type="RefSeq" id="WP_061948850.1">
    <property type="nucleotide sequence ID" value="NZ_LTAO01000015.1"/>
</dbReference>
<comment type="caution">
    <text evidence="2">The sequence shown here is derived from an EMBL/GenBank/DDBJ whole genome shotgun (WGS) entry which is preliminary data.</text>
</comment>
<dbReference type="InterPro" id="IPR023286">
    <property type="entry name" value="ABATE_dom_sf"/>
</dbReference>
<gene>
    <name evidence="2" type="ORF">AZF04_18975</name>
</gene>
<evidence type="ECO:0000313" key="2">
    <source>
        <dbReference type="EMBL" id="KYG30771.1"/>
    </source>
</evidence>
<dbReference type="InterPro" id="IPR010852">
    <property type="entry name" value="ABATE"/>
</dbReference>